<name>A0ABM8CAI0_9BURK</name>
<evidence type="ECO:0000313" key="1">
    <source>
        <dbReference type="EMBL" id="BDT60288.1"/>
    </source>
</evidence>
<keyword evidence="2" id="KW-1185">Reference proteome</keyword>
<dbReference type="EMBL" id="AP026966">
    <property type="protein sequence ID" value="BDT60288.1"/>
    <property type="molecule type" value="Genomic_DNA"/>
</dbReference>
<dbReference type="InterPro" id="IPR017853">
    <property type="entry name" value="GH"/>
</dbReference>
<protein>
    <submittedName>
        <fullName evidence="1">Beta-glucosidase</fullName>
    </submittedName>
</protein>
<proteinExistence type="predicted"/>
<sequence>MARHPGIFPTFFLSGFECSTFLWKDGVRRNLVAETGHDWHAAEDYRILSSLGIAVAREGIPWPLVDRGGACDFSMIDPYITAMNASKITPIWDLCHYGYPDDLDPFSDAFTERFARYCRACAEYVVPKLRGPHFFTPINEITFFSFCAGEWGWAAPYRCSREDRARLLKALCRAAIAGARAIREVDPQARMVHIDPLVRVVAPRDRPDQIEAARYETEVDSFLAWDIIAGREHPEFGGSPEILDIVGTNVYSFGQMEYRESGPHAPLEPGDERIAPLCDMLDTVWQRYRRPMIIGETSGLGHGRPDWLRDVMGESLAAVRRGMDLQGVCLFPAVDMPDWHTGEWVGNGICDVREECGELKRMPNQAYVEELRRWQKELNRVTSLDEDPYSDPVELQDVVDAAQRLKVQPDKDWA</sequence>
<gene>
    <name evidence="1" type="ORF">MasN3_37820</name>
</gene>
<accession>A0ABM8CAI0</accession>
<dbReference type="Gene3D" id="3.20.20.80">
    <property type="entry name" value="Glycosidases"/>
    <property type="match status" value="1"/>
</dbReference>
<reference evidence="1" key="1">
    <citation type="submission" date="2022-11" db="EMBL/GenBank/DDBJ databases">
        <title>Isolation and characterization of PLA-degrading bacterium Massilia sp. from Antarctic soil.</title>
        <authorList>
            <person name="Sato K."/>
            <person name="Gomez-Fuentes C."/>
            <person name="Ahmad S.A."/>
            <person name="Zulkharnain A."/>
        </authorList>
    </citation>
    <scope>NUCLEOTIDE SEQUENCE</scope>
    <source>
        <strain evidence="1">N-3</strain>
    </source>
</reference>
<dbReference type="RefSeq" id="WP_281909329.1">
    <property type="nucleotide sequence ID" value="NZ_AP026966.1"/>
</dbReference>
<evidence type="ECO:0000313" key="2">
    <source>
        <dbReference type="Proteomes" id="UP001163336"/>
    </source>
</evidence>
<organism evidence="1 2">
    <name type="scientific">Massilia varians</name>
    <dbReference type="NCBI Taxonomy" id="457921"/>
    <lineage>
        <taxon>Bacteria</taxon>
        <taxon>Pseudomonadati</taxon>
        <taxon>Pseudomonadota</taxon>
        <taxon>Betaproteobacteria</taxon>
        <taxon>Burkholderiales</taxon>
        <taxon>Oxalobacteraceae</taxon>
        <taxon>Telluria group</taxon>
        <taxon>Massilia</taxon>
    </lineage>
</organism>
<dbReference type="SUPFAM" id="SSF51445">
    <property type="entry name" value="(Trans)glycosidases"/>
    <property type="match status" value="1"/>
</dbReference>
<dbReference type="Proteomes" id="UP001163336">
    <property type="component" value="Chromosome"/>
</dbReference>